<dbReference type="InterPro" id="IPR006593">
    <property type="entry name" value="Cyt_b561/ferric_Rdtase_TM"/>
</dbReference>
<dbReference type="EMBL" id="JBHFFA010000007">
    <property type="protein sequence ID" value="KAL2612500.1"/>
    <property type="molecule type" value="Genomic_DNA"/>
</dbReference>
<keyword evidence="2" id="KW-0813">Transport</keyword>
<evidence type="ECO:0000313" key="14">
    <source>
        <dbReference type="Proteomes" id="UP001605036"/>
    </source>
</evidence>
<evidence type="ECO:0000256" key="8">
    <source>
        <dbReference type="SAM" id="Phobius"/>
    </source>
</evidence>
<dbReference type="PROSITE" id="PS51549">
    <property type="entry name" value="DM13"/>
    <property type="match status" value="1"/>
</dbReference>
<protein>
    <recommendedName>
        <fullName evidence="15">DOMON domain-containing protein</fullName>
    </recommendedName>
</protein>
<evidence type="ECO:0000256" key="4">
    <source>
        <dbReference type="ARBA" id="ARBA00022982"/>
    </source>
</evidence>
<feature type="transmembrane region" description="Helical" evidence="8">
    <location>
        <begin position="764"/>
        <end position="783"/>
    </location>
</feature>
<dbReference type="CDD" id="cd08760">
    <property type="entry name" value="Cyt_b561_FRRS1_like"/>
    <property type="match status" value="1"/>
</dbReference>
<proteinExistence type="predicted"/>
<feature type="domain" description="DM13" evidence="12">
    <location>
        <begin position="32"/>
        <end position="136"/>
    </location>
</feature>
<evidence type="ECO:0000256" key="2">
    <source>
        <dbReference type="ARBA" id="ARBA00022448"/>
    </source>
</evidence>
<dbReference type="Proteomes" id="UP001605036">
    <property type="component" value="Unassembled WGS sequence"/>
</dbReference>
<dbReference type="PROSITE" id="PS50939">
    <property type="entry name" value="CYTOCHROME_B561"/>
    <property type="match status" value="1"/>
</dbReference>
<organism evidence="13 14">
    <name type="scientific">Riccia fluitans</name>
    <dbReference type="NCBI Taxonomy" id="41844"/>
    <lineage>
        <taxon>Eukaryota</taxon>
        <taxon>Viridiplantae</taxon>
        <taxon>Streptophyta</taxon>
        <taxon>Embryophyta</taxon>
        <taxon>Marchantiophyta</taxon>
        <taxon>Marchantiopsida</taxon>
        <taxon>Marchantiidae</taxon>
        <taxon>Marchantiales</taxon>
        <taxon>Ricciaceae</taxon>
        <taxon>Riccia</taxon>
    </lineage>
</organism>
<gene>
    <name evidence="13" type="ORF">R1flu_024192</name>
</gene>
<evidence type="ECO:0000256" key="7">
    <source>
        <dbReference type="SAM" id="MobiDB-lite"/>
    </source>
</evidence>
<dbReference type="GO" id="GO:0016020">
    <property type="term" value="C:membrane"/>
    <property type="evidence" value="ECO:0007669"/>
    <property type="project" value="UniProtKB-SubCell"/>
</dbReference>
<feature type="transmembrane region" description="Helical" evidence="8">
    <location>
        <begin position="839"/>
        <end position="857"/>
    </location>
</feature>
<dbReference type="AlphaFoldDB" id="A0ABD1XU66"/>
<keyword evidence="14" id="KW-1185">Reference proteome</keyword>
<evidence type="ECO:0000256" key="1">
    <source>
        <dbReference type="ARBA" id="ARBA00004370"/>
    </source>
</evidence>
<dbReference type="PANTHER" id="PTHR47281">
    <property type="entry name" value="OS09G0557700 PROTEIN"/>
    <property type="match status" value="1"/>
</dbReference>
<dbReference type="Pfam" id="PF03188">
    <property type="entry name" value="Cytochrom_B561"/>
    <property type="match status" value="1"/>
</dbReference>
<reference evidence="13 14" key="1">
    <citation type="submission" date="2024-09" db="EMBL/GenBank/DDBJ databases">
        <title>Chromosome-scale assembly of Riccia fluitans.</title>
        <authorList>
            <person name="Paukszto L."/>
            <person name="Sawicki J."/>
            <person name="Karawczyk K."/>
            <person name="Piernik-Szablinska J."/>
            <person name="Szczecinska M."/>
            <person name="Mazdziarz M."/>
        </authorList>
    </citation>
    <scope>NUCLEOTIDE SEQUENCE [LARGE SCALE GENOMIC DNA]</scope>
    <source>
        <strain evidence="13">Rf_01</strain>
        <tissue evidence="13">Aerial parts of the thallus</tissue>
    </source>
</reference>
<feature type="region of interest" description="Disordered" evidence="7">
    <location>
        <begin position="882"/>
        <end position="919"/>
    </location>
</feature>
<dbReference type="InterPro" id="IPR057443">
    <property type="entry name" value="At5g54830-like"/>
</dbReference>
<feature type="transmembrane region" description="Helical" evidence="8">
    <location>
        <begin position="695"/>
        <end position="719"/>
    </location>
</feature>
<keyword evidence="5 8" id="KW-1133">Transmembrane helix</keyword>
<evidence type="ECO:0000256" key="5">
    <source>
        <dbReference type="ARBA" id="ARBA00022989"/>
    </source>
</evidence>
<accession>A0ABD1XU66</accession>
<feature type="chain" id="PRO_5044803330" description="DOMON domain-containing protein" evidence="9">
    <location>
        <begin position="22"/>
        <end position="919"/>
    </location>
</feature>
<feature type="domain" description="Cytochrome b561" evidence="11">
    <location>
        <begin position="663"/>
        <end position="864"/>
    </location>
</feature>
<sequence length="919" mass="101415">MDNSGWLCLLIFGTLLMNVSADSSCTSNSSLVGLRSDFLMVQHQLRGSLEILDDCTFRVTKFDMLAGTDVYWWGALGEDFENMTNGFPISSYKLNQTYKNETLEVTIDRNYTWDQFKVLSVWDKPTGSDFGHVFLEYYTPETSDYGPPPQSGVDGSSPAPAPGPNSAWAPSAPPSGANEPAPSPSQPVLSGQKQPTMFDNCISLTSSYRVRWTLNVAARTIDIGLEAALSKSQYMAFAWAQSGVKKDFMIGADAVVAGMDEKGLPFAEDYYLGDYQECSWDTSSPSGVCPDSIYAGGVNMGANNTRVVYGQEVDGITLIRYRRAFQGVDATYDVTINITDSMQVIWAMGMMKPPDLIKHNRTPQNHGPTFGSRMLNVGESVDECLGPMVTNTHQTEVVVADRGTTMVIGSDVAVHYPNPPFPKKDLYINQKESPLLRVERGVPVDFSIQAGHDIAFYITSDPVGGATNASEIIYAGGPEAHGVPVLPYALTWHPNRSTPDLVYYQDYFMQKRGWKVEVVDGGLSDMYNSSAPLADNRVTLFWTVNNNRIYLAVRGEVKSGYLAIAFGSGMVNSFSYVGWIDDQGVGHIEAYWMDGKSASRIHATGEELYDKKCETKDGIITFEFSRPLQPSCQKGTLCKNVIDPATPLKIVWALGDVWTSDELTDSNMHTEFSSRSTLIDFVRGAAKVEQLQPVLAVHGFMMFIAWGLLLPGGVLGARYLKHLDNNGWFEIHMYSQLSGIVVMLLGLLFAVAELRGFNTRTAHMKVGLASIFLASWQAVNGYFRPPKSAPGEPKRLKRIIWQYVHMYSGRTALLLGFISLVTGISKLAERDGVGTMKPLQWGLFAWFFAVAAVVGYVEFQGLCSKRHHDTVVFDRILGSEDEPQELSPRSSGGAALFFRDKDNQSSPSRGMEIQLEPLR</sequence>
<feature type="region of interest" description="Disordered" evidence="7">
    <location>
        <begin position="145"/>
        <end position="194"/>
    </location>
</feature>
<comment type="subcellular location">
    <subcellularLocation>
        <location evidence="1">Membrane</location>
    </subcellularLocation>
</comment>
<feature type="transmembrane region" description="Helical" evidence="8">
    <location>
        <begin position="804"/>
        <end position="827"/>
    </location>
</feature>
<evidence type="ECO:0000259" key="10">
    <source>
        <dbReference type="PROSITE" id="PS50836"/>
    </source>
</evidence>
<dbReference type="Pfam" id="PF03351">
    <property type="entry name" value="DOMON"/>
    <property type="match status" value="2"/>
</dbReference>
<feature type="domain" description="DOMON" evidence="10">
    <location>
        <begin position="206"/>
        <end position="349"/>
    </location>
</feature>
<dbReference type="Pfam" id="PF25489">
    <property type="entry name" value="At5g54830"/>
    <property type="match status" value="1"/>
</dbReference>
<dbReference type="PROSITE" id="PS50836">
    <property type="entry name" value="DOMON"/>
    <property type="match status" value="2"/>
</dbReference>
<feature type="compositionally biased region" description="Low complexity" evidence="7">
    <location>
        <begin position="151"/>
        <end position="177"/>
    </location>
</feature>
<dbReference type="InterPro" id="IPR019545">
    <property type="entry name" value="DM13_domain"/>
</dbReference>
<dbReference type="InterPro" id="IPR045266">
    <property type="entry name" value="DOH_DOMON"/>
</dbReference>
<evidence type="ECO:0000313" key="13">
    <source>
        <dbReference type="EMBL" id="KAL2612500.1"/>
    </source>
</evidence>
<dbReference type="InterPro" id="IPR005018">
    <property type="entry name" value="DOMON_domain"/>
</dbReference>
<feature type="transmembrane region" description="Helical" evidence="8">
    <location>
        <begin position="731"/>
        <end position="752"/>
    </location>
</feature>
<keyword evidence="4" id="KW-0249">Electron transport</keyword>
<keyword evidence="6 8" id="KW-0472">Membrane</keyword>
<dbReference type="CDD" id="cd09631">
    <property type="entry name" value="DOMON_DOH"/>
    <property type="match status" value="2"/>
</dbReference>
<dbReference type="SMART" id="SM00686">
    <property type="entry name" value="DM13"/>
    <property type="match status" value="1"/>
</dbReference>
<comment type="caution">
    <text evidence="13">The sequence shown here is derived from an EMBL/GenBank/DDBJ whole genome shotgun (WGS) entry which is preliminary data.</text>
</comment>
<keyword evidence="9" id="KW-0732">Signal</keyword>
<name>A0ABD1XU66_9MARC</name>
<evidence type="ECO:0000256" key="3">
    <source>
        <dbReference type="ARBA" id="ARBA00022692"/>
    </source>
</evidence>
<keyword evidence="3 8" id="KW-0812">Transmembrane</keyword>
<evidence type="ECO:0000259" key="12">
    <source>
        <dbReference type="PROSITE" id="PS51549"/>
    </source>
</evidence>
<feature type="signal peptide" evidence="9">
    <location>
        <begin position="1"/>
        <end position="21"/>
    </location>
</feature>
<dbReference type="SMART" id="SM00665">
    <property type="entry name" value="B561"/>
    <property type="match status" value="1"/>
</dbReference>
<dbReference type="Gene3D" id="1.20.120.1770">
    <property type="match status" value="1"/>
</dbReference>
<dbReference type="SMART" id="SM00664">
    <property type="entry name" value="DoH"/>
    <property type="match status" value="2"/>
</dbReference>
<evidence type="ECO:0000259" key="11">
    <source>
        <dbReference type="PROSITE" id="PS50939"/>
    </source>
</evidence>
<dbReference type="Pfam" id="PF10517">
    <property type="entry name" value="DM13"/>
    <property type="match status" value="1"/>
</dbReference>
<evidence type="ECO:0000256" key="9">
    <source>
        <dbReference type="SAM" id="SignalP"/>
    </source>
</evidence>
<feature type="domain" description="DOMON" evidence="10">
    <location>
        <begin position="536"/>
        <end position="655"/>
    </location>
</feature>
<evidence type="ECO:0008006" key="15">
    <source>
        <dbReference type="Google" id="ProtNLM"/>
    </source>
</evidence>
<dbReference type="InterPro" id="IPR045879">
    <property type="entry name" value="B561A"/>
</dbReference>
<evidence type="ECO:0000256" key="6">
    <source>
        <dbReference type="ARBA" id="ARBA00023136"/>
    </source>
</evidence>
<dbReference type="PANTHER" id="PTHR47281:SF1">
    <property type="entry name" value="OS09G0557700 PROTEIN"/>
    <property type="match status" value="1"/>
</dbReference>